<dbReference type="GO" id="GO:0005576">
    <property type="term" value="C:extracellular region"/>
    <property type="evidence" value="ECO:0007669"/>
    <property type="project" value="UniProtKB-SubCell"/>
</dbReference>
<comment type="catalytic activity">
    <reaction evidence="1">
        <text>Hydrolysis of terminal, non-reducing beta-D-glucosyl residues with release of beta-D-glucose.</text>
        <dbReference type="EC" id="3.2.1.21"/>
    </reaction>
</comment>
<dbReference type="InterPro" id="IPR002772">
    <property type="entry name" value="Glyco_hydro_3_C"/>
</dbReference>
<evidence type="ECO:0000256" key="1">
    <source>
        <dbReference type="ARBA" id="ARBA00000448"/>
    </source>
</evidence>
<keyword evidence="6" id="KW-0732">Signal</keyword>
<evidence type="ECO:0000259" key="10">
    <source>
        <dbReference type="Pfam" id="PF01915"/>
    </source>
</evidence>
<dbReference type="GO" id="GO:0009251">
    <property type="term" value="P:glucan catabolic process"/>
    <property type="evidence" value="ECO:0007669"/>
    <property type="project" value="TreeGrafter"/>
</dbReference>
<evidence type="ECO:0000256" key="8">
    <source>
        <dbReference type="ARBA" id="ARBA00023295"/>
    </source>
</evidence>
<dbReference type="PANTHER" id="PTHR42715">
    <property type="entry name" value="BETA-GLUCOSIDASE"/>
    <property type="match status" value="1"/>
</dbReference>
<evidence type="ECO:0000256" key="7">
    <source>
        <dbReference type="ARBA" id="ARBA00022801"/>
    </source>
</evidence>
<dbReference type="SUPFAM" id="SSF52279">
    <property type="entry name" value="Beta-D-glucan exohydrolase, C-terminal domain"/>
    <property type="match status" value="1"/>
</dbReference>
<organism evidence="11 12">
    <name type="scientific">Mycena chlorophos</name>
    <name type="common">Agaric fungus</name>
    <name type="synonym">Agaricus chlorophos</name>
    <dbReference type="NCBI Taxonomy" id="658473"/>
    <lineage>
        <taxon>Eukaryota</taxon>
        <taxon>Fungi</taxon>
        <taxon>Dikarya</taxon>
        <taxon>Basidiomycota</taxon>
        <taxon>Agaricomycotina</taxon>
        <taxon>Agaricomycetes</taxon>
        <taxon>Agaricomycetidae</taxon>
        <taxon>Agaricales</taxon>
        <taxon>Marasmiineae</taxon>
        <taxon>Mycenaceae</taxon>
        <taxon>Mycena</taxon>
    </lineage>
</organism>
<evidence type="ECO:0000256" key="2">
    <source>
        <dbReference type="ARBA" id="ARBA00004613"/>
    </source>
</evidence>
<evidence type="ECO:0000256" key="6">
    <source>
        <dbReference type="ARBA" id="ARBA00022729"/>
    </source>
</evidence>
<dbReference type="Gene3D" id="3.40.50.1700">
    <property type="entry name" value="Glycoside hydrolase family 3 C-terminal domain"/>
    <property type="match status" value="1"/>
</dbReference>
<keyword evidence="12" id="KW-1185">Reference proteome</keyword>
<comment type="subcellular location">
    <subcellularLocation>
        <location evidence="2">Secreted</location>
    </subcellularLocation>
</comment>
<dbReference type="Pfam" id="PF01915">
    <property type="entry name" value="Glyco_hydro_3_C"/>
    <property type="match status" value="1"/>
</dbReference>
<dbReference type="InterPro" id="IPR036881">
    <property type="entry name" value="Glyco_hydro_3_C_sf"/>
</dbReference>
<dbReference type="InterPro" id="IPR050288">
    <property type="entry name" value="Cellulose_deg_GH3"/>
</dbReference>
<evidence type="ECO:0000313" key="11">
    <source>
        <dbReference type="EMBL" id="KAF7313872.1"/>
    </source>
</evidence>
<keyword evidence="5" id="KW-0964">Secreted</keyword>
<comment type="function">
    <text evidence="9">Beta-glucosidases are one of a number of cellulolytic enzymes involved in the degradation of cellulosic biomass. Catalyzes the last step releasing glucose from the inhibitory cellobiose.</text>
</comment>
<reference evidence="11" key="1">
    <citation type="submission" date="2020-05" db="EMBL/GenBank/DDBJ databases">
        <title>Mycena genomes resolve the evolution of fungal bioluminescence.</title>
        <authorList>
            <person name="Tsai I.J."/>
        </authorList>
    </citation>
    <scope>NUCLEOTIDE SEQUENCE</scope>
    <source>
        <strain evidence="11">110903Hualien_Pintung</strain>
    </source>
</reference>
<evidence type="ECO:0000256" key="4">
    <source>
        <dbReference type="ARBA" id="ARBA00012744"/>
    </source>
</evidence>
<comment type="caution">
    <text evidence="11">The sequence shown here is derived from an EMBL/GenBank/DDBJ whole genome shotgun (WGS) entry which is preliminary data.</text>
</comment>
<dbReference type="AlphaFoldDB" id="A0A8H6TC38"/>
<accession>A0A8H6TC38</accession>
<dbReference type="GO" id="GO:0008422">
    <property type="term" value="F:beta-glucosidase activity"/>
    <property type="evidence" value="ECO:0007669"/>
    <property type="project" value="UniProtKB-EC"/>
</dbReference>
<feature type="domain" description="Glycoside hydrolase family 3 C-terminal" evidence="10">
    <location>
        <begin position="10"/>
        <end position="82"/>
    </location>
</feature>
<comment type="similarity">
    <text evidence="3">Belongs to the glycosyl hydrolase 3 family.</text>
</comment>
<keyword evidence="8" id="KW-0326">Glycosidase</keyword>
<dbReference type="EC" id="3.2.1.21" evidence="4"/>
<dbReference type="EMBL" id="JACAZE010000006">
    <property type="protein sequence ID" value="KAF7313872.1"/>
    <property type="molecule type" value="Genomic_DNA"/>
</dbReference>
<keyword evidence="7" id="KW-0378">Hydrolase</keyword>
<name>A0A8H6TC38_MYCCL</name>
<proteinExistence type="inferred from homology"/>
<evidence type="ECO:0000256" key="5">
    <source>
        <dbReference type="ARBA" id="ARBA00022525"/>
    </source>
</evidence>
<evidence type="ECO:0000256" key="3">
    <source>
        <dbReference type="ARBA" id="ARBA00005336"/>
    </source>
</evidence>
<dbReference type="PANTHER" id="PTHR42715:SF12">
    <property type="entry name" value="BETA-GLUCOSIDASE G-RELATED"/>
    <property type="match status" value="1"/>
</dbReference>
<gene>
    <name evidence="11" type="ORF">HMN09_00544900</name>
</gene>
<dbReference type="Proteomes" id="UP000613580">
    <property type="component" value="Unassembled WGS sequence"/>
</dbReference>
<dbReference type="OrthoDB" id="3050230at2759"/>
<evidence type="ECO:0000256" key="9">
    <source>
        <dbReference type="ARBA" id="ARBA00024983"/>
    </source>
</evidence>
<protein>
    <recommendedName>
        <fullName evidence="4">beta-glucosidase</fullName>
        <ecNumber evidence="4">3.2.1.21</ecNumber>
    </recommendedName>
</protein>
<sequence length="135" mass="14310">MSYISISFSGNLIEAVAATTIVVIPSVGPVDLSWSEHPNITAIIYAGAPGEQTGLSLVDGLYGAVNPSGRLPFSVDENEAFYGTSIAYDGFGFHVTERLLLDDRTWMPGTSPRTSPGSGYHAPLSIRDARLTGSF</sequence>
<evidence type="ECO:0000313" key="12">
    <source>
        <dbReference type="Proteomes" id="UP000613580"/>
    </source>
</evidence>